<dbReference type="InterPro" id="IPR024633">
    <property type="entry name" value="DnaA_N_dom"/>
</dbReference>
<keyword evidence="5 8" id="KW-0067">ATP-binding</keyword>
<protein>
    <recommendedName>
        <fullName evidence="8 9">Chromosomal replication initiator protein DnaA</fullName>
    </recommendedName>
</protein>
<evidence type="ECO:0000256" key="10">
    <source>
        <dbReference type="RuleBase" id="RU000577"/>
    </source>
</evidence>
<dbReference type="Proteomes" id="UP000182278">
    <property type="component" value="Unassembled WGS sequence"/>
</dbReference>
<feature type="region of interest" description="Disordered" evidence="12">
    <location>
        <begin position="86"/>
        <end position="118"/>
    </location>
</feature>
<dbReference type="Gene3D" id="1.10.8.60">
    <property type="match status" value="1"/>
</dbReference>
<feature type="domain" description="Chromosomal replication initiator DnaA C-terminal" evidence="14">
    <location>
        <begin position="363"/>
        <end position="432"/>
    </location>
</feature>
<dbReference type="InterPro" id="IPR038454">
    <property type="entry name" value="DnaA_N_sf"/>
</dbReference>
<dbReference type="FunFam" id="1.10.8.60:FF:000003">
    <property type="entry name" value="Chromosomal replication initiator protein DnaA"/>
    <property type="match status" value="1"/>
</dbReference>
<evidence type="ECO:0000259" key="13">
    <source>
        <dbReference type="SMART" id="SM00382"/>
    </source>
</evidence>
<dbReference type="CDD" id="cd06571">
    <property type="entry name" value="Bac_DnaA_C"/>
    <property type="match status" value="1"/>
</dbReference>
<feature type="binding site" evidence="8">
    <location>
        <position position="162"/>
    </location>
    <ligand>
        <name>ATP</name>
        <dbReference type="ChEBI" id="CHEBI:30616"/>
    </ligand>
</feature>
<dbReference type="InterPro" id="IPR013159">
    <property type="entry name" value="DnaA_C"/>
</dbReference>
<dbReference type="Pfam" id="PF00308">
    <property type="entry name" value="Bac_DnaA"/>
    <property type="match status" value="1"/>
</dbReference>
<keyword evidence="6 8" id="KW-0446">Lipid-binding</keyword>
<comment type="caution">
    <text evidence="15">The sequence shown here is derived from an EMBL/GenBank/DDBJ whole genome shotgun (WGS) entry which is preliminary data.</text>
</comment>
<feature type="binding site" evidence="8">
    <location>
        <position position="166"/>
    </location>
    <ligand>
        <name>ATP</name>
        <dbReference type="ChEBI" id="CHEBI:30616"/>
    </ligand>
</feature>
<evidence type="ECO:0000256" key="6">
    <source>
        <dbReference type="ARBA" id="ARBA00023121"/>
    </source>
</evidence>
<comment type="caution">
    <text evidence="8">Lacks conserved residue(s) required for the propagation of feature annotation.</text>
</comment>
<gene>
    <name evidence="8" type="primary">dnaA</name>
    <name evidence="15" type="ORF">AUJ66_01745</name>
</gene>
<feature type="region of interest" description="Domain IV, binds dsDNA" evidence="8">
    <location>
        <begin position="335"/>
        <end position="459"/>
    </location>
</feature>
<dbReference type="Gene3D" id="3.40.50.300">
    <property type="entry name" value="P-loop containing nucleotide triphosphate hydrolases"/>
    <property type="match status" value="1"/>
</dbReference>
<dbReference type="GO" id="GO:0005524">
    <property type="term" value="F:ATP binding"/>
    <property type="evidence" value="ECO:0007669"/>
    <property type="project" value="UniProtKB-UniRule"/>
</dbReference>
<dbReference type="Pfam" id="PF08299">
    <property type="entry name" value="Bac_DnaA_C"/>
    <property type="match status" value="1"/>
</dbReference>
<dbReference type="InterPro" id="IPR001957">
    <property type="entry name" value="Chromosome_initiator_DnaA"/>
</dbReference>
<accession>A0A1J4SFD4</accession>
<dbReference type="Gene3D" id="3.30.300.180">
    <property type="match status" value="1"/>
</dbReference>
<keyword evidence="2 8" id="KW-0963">Cytoplasm</keyword>
<feature type="binding site" evidence="8">
    <location>
        <position position="165"/>
    </location>
    <ligand>
        <name>ATP</name>
        <dbReference type="ChEBI" id="CHEBI:30616"/>
    </ligand>
</feature>
<proteinExistence type="inferred from homology"/>
<dbReference type="GO" id="GO:0006275">
    <property type="term" value="P:regulation of DNA replication"/>
    <property type="evidence" value="ECO:0007669"/>
    <property type="project" value="UniProtKB-UniRule"/>
</dbReference>
<dbReference type="GO" id="GO:0006270">
    <property type="term" value="P:DNA replication initiation"/>
    <property type="evidence" value="ECO:0007669"/>
    <property type="project" value="UniProtKB-UniRule"/>
</dbReference>
<dbReference type="AlphaFoldDB" id="A0A1J4SFD4"/>
<evidence type="ECO:0000256" key="4">
    <source>
        <dbReference type="ARBA" id="ARBA00022741"/>
    </source>
</evidence>
<dbReference type="InterPro" id="IPR027417">
    <property type="entry name" value="P-loop_NTPase"/>
</dbReference>
<feature type="region of interest" description="Domain I, interacts with DnaA modulators" evidence="8">
    <location>
        <begin position="1"/>
        <end position="89"/>
    </location>
</feature>
<dbReference type="InterPro" id="IPR003593">
    <property type="entry name" value="AAA+_ATPase"/>
</dbReference>
<dbReference type="SMART" id="SM00760">
    <property type="entry name" value="Bac_DnaA_C"/>
    <property type="match status" value="1"/>
</dbReference>
<dbReference type="SUPFAM" id="SSF52540">
    <property type="entry name" value="P-loop containing nucleoside triphosphate hydrolases"/>
    <property type="match status" value="1"/>
</dbReference>
<dbReference type="STRING" id="1817893.AUJ66_01745"/>
<dbReference type="SUPFAM" id="SSF48295">
    <property type="entry name" value="TrpR-like"/>
    <property type="match status" value="1"/>
</dbReference>
<dbReference type="InterPro" id="IPR013317">
    <property type="entry name" value="DnaA_dom"/>
</dbReference>
<sequence length="459" mass="52833">MEGEEVWQAVLSGLEKTVNKQSFDTWFKPVQFLRASEDLIEIGVPNRFCLDWITEHYQALITEMIRGIANRALEIRFLVVEDSPGEPSSAPASTGAKPLVPSRPGGDADEQPHPETDTLNPKYTFENFVVGENNHFAQAASLAVAEAPAKAYNPLFIYGKVGLGKTHLLQAIGHFIKKNESAIKVKYISSEKFTNEMINSIRDDKMEEFRMAYRTVDVLLVDDIQFLIDKERTQEEFFHTFNDLYESRHQVVISSDRPPKEMIPLEERLRSRFEWGLIVDIQPPDLETRVAILRKKMEPEGINIPEEVTFYIANKIKFNIRELEGALTKIIAYSSLMKKDITLNLAREILKEILSQERGEEISVEAIQKMVAKTFNIRYEDMKIKKRNREIVFPRQVAMYLCREITDYSLPEIGKEFGKRDHTTVIHAYNKIQERIKVDAELYNKIKEIMGGLKKEGSV</sequence>
<dbReference type="InterPro" id="IPR018312">
    <property type="entry name" value="Chromosome_initiator_DnaA_CS"/>
</dbReference>
<name>A0A1J4SFD4_9BACT</name>
<dbReference type="GO" id="GO:0008289">
    <property type="term" value="F:lipid binding"/>
    <property type="evidence" value="ECO:0007669"/>
    <property type="project" value="UniProtKB-KW"/>
</dbReference>
<evidence type="ECO:0000256" key="8">
    <source>
        <dbReference type="HAMAP-Rule" id="MF_00377"/>
    </source>
</evidence>
<evidence type="ECO:0000259" key="14">
    <source>
        <dbReference type="SMART" id="SM00760"/>
    </source>
</evidence>
<dbReference type="EMBL" id="MNUO01000027">
    <property type="protein sequence ID" value="OIN98000.1"/>
    <property type="molecule type" value="Genomic_DNA"/>
</dbReference>
<dbReference type="PROSITE" id="PS01008">
    <property type="entry name" value="DNAA"/>
    <property type="match status" value="1"/>
</dbReference>
<comment type="domain">
    <text evidence="8">Domain I is involved in oligomerization and binding regulators, domain II is flexibile and of varying length in different bacteria, domain III forms the AAA+ region, while domain IV binds dsDNA.</text>
</comment>
<keyword evidence="4 8" id="KW-0547">Nucleotide-binding</keyword>
<dbReference type="Gene3D" id="1.10.1750.10">
    <property type="match status" value="1"/>
</dbReference>
<feature type="domain" description="AAA+ ATPase" evidence="13">
    <location>
        <begin position="151"/>
        <end position="279"/>
    </location>
</feature>
<evidence type="ECO:0000256" key="5">
    <source>
        <dbReference type="ARBA" id="ARBA00022840"/>
    </source>
</evidence>
<evidence type="ECO:0000256" key="12">
    <source>
        <dbReference type="SAM" id="MobiDB-lite"/>
    </source>
</evidence>
<dbReference type="HAMAP" id="MF_00377">
    <property type="entry name" value="DnaA_bact"/>
    <property type="match status" value="1"/>
</dbReference>
<evidence type="ECO:0000256" key="9">
    <source>
        <dbReference type="NCBIfam" id="TIGR00362"/>
    </source>
</evidence>
<comment type="function">
    <text evidence="8 10">Plays an essential role in the initiation and regulation of chromosomal replication. ATP-DnaA binds to the origin of replication (oriC) to initiate formation of the DNA replication initiation complex once per cell cycle. Binds the DnaA box (a 9 base pair repeat at the origin) and separates the double-stranded (ds)DNA. Forms a right-handed helical filament on oriC DNA; dsDNA binds to the exterior of the filament while single-stranded (ss)DNA is stabiized in the filament's interior. The ATP-DnaA-oriC complex binds and stabilizes one strand of the AT-rich DNA unwinding element (DUE), permitting loading of DNA polymerase. After initiation quickly degrades to an ADP-DnaA complex that is not apt for DNA replication. Binds acidic phospholipids.</text>
</comment>
<dbReference type="GO" id="GO:0005737">
    <property type="term" value="C:cytoplasm"/>
    <property type="evidence" value="ECO:0007669"/>
    <property type="project" value="UniProtKB-SubCell"/>
</dbReference>
<dbReference type="GO" id="GO:0005886">
    <property type="term" value="C:plasma membrane"/>
    <property type="evidence" value="ECO:0007669"/>
    <property type="project" value="TreeGrafter"/>
</dbReference>
<comment type="subcellular location">
    <subcellularLocation>
        <location evidence="8">Cytoplasm</location>
    </subcellularLocation>
</comment>
<dbReference type="FunFam" id="3.40.50.300:FF:000150">
    <property type="entry name" value="Chromosomal replication initiator protein DnaA"/>
    <property type="match status" value="1"/>
</dbReference>
<reference evidence="15 16" key="1">
    <citation type="journal article" date="2016" name="Environ. Microbiol.">
        <title>Genomic resolution of a cold subsurface aquifer community provides metabolic insights for novel microbes adapted to high CO concentrations.</title>
        <authorList>
            <person name="Probst A.J."/>
            <person name="Castelle C.J."/>
            <person name="Singh A."/>
            <person name="Brown C.T."/>
            <person name="Anantharaman K."/>
            <person name="Sharon I."/>
            <person name="Hug L.A."/>
            <person name="Burstein D."/>
            <person name="Emerson J.B."/>
            <person name="Thomas B.C."/>
            <person name="Banfield J.F."/>
        </authorList>
    </citation>
    <scope>NUCLEOTIDE SEQUENCE [LARGE SCALE GENOMIC DNA]</scope>
    <source>
        <strain evidence="15">CG1_02_38_46</strain>
    </source>
</reference>
<dbReference type="NCBIfam" id="TIGR00362">
    <property type="entry name" value="DnaA"/>
    <property type="match status" value="1"/>
</dbReference>
<evidence type="ECO:0000313" key="15">
    <source>
        <dbReference type="EMBL" id="OIN98000.1"/>
    </source>
</evidence>
<dbReference type="InterPro" id="IPR010921">
    <property type="entry name" value="Trp_repressor/repl_initiator"/>
</dbReference>
<organism evidence="15 16">
    <name type="scientific">Candidatus Desantisbacteria bacterium CG1_02_38_46</name>
    <dbReference type="NCBI Taxonomy" id="1817893"/>
    <lineage>
        <taxon>Bacteria</taxon>
        <taxon>Candidatus Desantisiibacteriota</taxon>
    </lineage>
</organism>
<evidence type="ECO:0000256" key="7">
    <source>
        <dbReference type="ARBA" id="ARBA00023125"/>
    </source>
</evidence>
<evidence type="ECO:0000313" key="16">
    <source>
        <dbReference type="Proteomes" id="UP000182278"/>
    </source>
</evidence>
<dbReference type="PANTHER" id="PTHR30050:SF2">
    <property type="entry name" value="CHROMOSOMAL REPLICATION INITIATOR PROTEIN DNAA"/>
    <property type="match status" value="1"/>
</dbReference>
<comment type="similarity">
    <text evidence="1 8 11">Belongs to the DnaA family.</text>
</comment>
<dbReference type="InterPro" id="IPR020591">
    <property type="entry name" value="Chromosome_initiator_DnaA-like"/>
</dbReference>
<feature type="binding site" evidence="8">
    <location>
        <position position="164"/>
    </location>
    <ligand>
        <name>ATP</name>
        <dbReference type="ChEBI" id="CHEBI:30616"/>
    </ligand>
</feature>
<dbReference type="PANTHER" id="PTHR30050">
    <property type="entry name" value="CHROMOSOMAL REPLICATION INITIATOR PROTEIN DNAA"/>
    <property type="match status" value="1"/>
</dbReference>
<evidence type="ECO:0000256" key="11">
    <source>
        <dbReference type="RuleBase" id="RU004227"/>
    </source>
</evidence>
<dbReference type="CDD" id="cd00009">
    <property type="entry name" value="AAA"/>
    <property type="match status" value="1"/>
</dbReference>
<evidence type="ECO:0000256" key="1">
    <source>
        <dbReference type="ARBA" id="ARBA00006583"/>
    </source>
</evidence>
<evidence type="ECO:0000256" key="3">
    <source>
        <dbReference type="ARBA" id="ARBA00022705"/>
    </source>
</evidence>
<feature type="region of interest" description="Domain III, AAA+ region" evidence="8">
    <location>
        <begin position="118"/>
        <end position="334"/>
    </location>
</feature>
<dbReference type="GO" id="GO:0003688">
    <property type="term" value="F:DNA replication origin binding"/>
    <property type="evidence" value="ECO:0007669"/>
    <property type="project" value="UniProtKB-UniRule"/>
</dbReference>
<keyword evidence="7 8" id="KW-0238">DNA-binding</keyword>
<dbReference type="SMART" id="SM00382">
    <property type="entry name" value="AAA"/>
    <property type="match status" value="1"/>
</dbReference>
<comment type="subunit">
    <text evidence="8">Oligomerizes as a right-handed, spiral filament on DNA at oriC.</text>
</comment>
<dbReference type="Pfam" id="PF11638">
    <property type="entry name" value="DnaA_N"/>
    <property type="match status" value="1"/>
</dbReference>
<evidence type="ECO:0000256" key="2">
    <source>
        <dbReference type="ARBA" id="ARBA00022490"/>
    </source>
</evidence>
<keyword evidence="3 8" id="KW-0235">DNA replication</keyword>
<dbReference type="PRINTS" id="PR00051">
    <property type="entry name" value="DNAA"/>
</dbReference>